<keyword evidence="4" id="KW-0804">Transcription</keyword>
<evidence type="ECO:0000256" key="7">
    <source>
        <dbReference type="SAM" id="MobiDB-lite"/>
    </source>
</evidence>
<feature type="compositionally biased region" description="Polar residues" evidence="7">
    <location>
        <begin position="16"/>
        <end position="33"/>
    </location>
</feature>
<proteinExistence type="inferred from homology"/>
<keyword evidence="2" id="KW-0805">Transcription regulation</keyword>
<keyword evidence="5" id="KW-0539">Nucleus</keyword>
<keyword evidence="10" id="KW-1185">Reference proteome</keyword>
<dbReference type="InterPro" id="IPR050913">
    <property type="entry name" value="AP2/ERF_ERF"/>
</dbReference>
<dbReference type="GO" id="GO:0003677">
    <property type="term" value="F:DNA binding"/>
    <property type="evidence" value="ECO:0007669"/>
    <property type="project" value="UniProtKB-KW"/>
</dbReference>
<accession>A0A4S4ELC1</accession>
<keyword evidence="3" id="KW-0238">DNA-binding</keyword>
<dbReference type="GO" id="GO:0003700">
    <property type="term" value="F:DNA-binding transcription factor activity"/>
    <property type="evidence" value="ECO:0007669"/>
    <property type="project" value="InterPro"/>
</dbReference>
<dbReference type="Proteomes" id="UP000306102">
    <property type="component" value="Unassembled WGS sequence"/>
</dbReference>
<dbReference type="InterPro" id="IPR001471">
    <property type="entry name" value="AP2/ERF_dom"/>
</dbReference>
<name>A0A4S4ELC1_CAMSN</name>
<evidence type="ECO:0000313" key="10">
    <source>
        <dbReference type="Proteomes" id="UP000306102"/>
    </source>
</evidence>
<evidence type="ECO:0000256" key="1">
    <source>
        <dbReference type="ARBA" id="ARBA00004123"/>
    </source>
</evidence>
<protein>
    <recommendedName>
        <fullName evidence="8">AP2/ERF domain-containing protein</fullName>
    </recommendedName>
</protein>
<dbReference type="PRINTS" id="PR00367">
    <property type="entry name" value="ETHRSPELEMNT"/>
</dbReference>
<feature type="compositionally biased region" description="Low complexity" evidence="7">
    <location>
        <begin position="151"/>
        <end position="185"/>
    </location>
</feature>
<dbReference type="PANTHER" id="PTHR31194:SF90">
    <property type="entry name" value="ETHYLENE-RESPONSIVE TRANSCRIPTION FACTOR RAP2-11"/>
    <property type="match status" value="1"/>
</dbReference>
<dbReference type="PROSITE" id="PS51032">
    <property type="entry name" value="AP2_ERF"/>
    <property type="match status" value="1"/>
</dbReference>
<evidence type="ECO:0000256" key="5">
    <source>
        <dbReference type="ARBA" id="ARBA00023242"/>
    </source>
</evidence>
<feature type="domain" description="AP2/ERF" evidence="8">
    <location>
        <begin position="34"/>
        <end position="91"/>
    </location>
</feature>
<dbReference type="SUPFAM" id="SSF54171">
    <property type="entry name" value="DNA-binding domain"/>
    <property type="match status" value="1"/>
</dbReference>
<dbReference type="PANTHER" id="PTHR31194">
    <property type="entry name" value="SHN SHINE , DNA BINDING / TRANSCRIPTION FACTOR"/>
    <property type="match status" value="1"/>
</dbReference>
<feature type="compositionally biased region" description="Low complexity" evidence="7">
    <location>
        <begin position="122"/>
        <end position="142"/>
    </location>
</feature>
<feature type="region of interest" description="Disordered" evidence="7">
    <location>
        <begin position="116"/>
        <end position="186"/>
    </location>
</feature>
<dbReference type="SMART" id="SM00380">
    <property type="entry name" value="AP2"/>
    <property type="match status" value="1"/>
</dbReference>
<dbReference type="FunFam" id="3.30.730.10:FF:000005">
    <property type="entry name" value="ethylene-responsive transcription factor RAP2-11"/>
    <property type="match status" value="1"/>
</dbReference>
<evidence type="ECO:0000259" key="8">
    <source>
        <dbReference type="PROSITE" id="PS51032"/>
    </source>
</evidence>
<dbReference type="CDD" id="cd00018">
    <property type="entry name" value="AP2"/>
    <property type="match status" value="1"/>
</dbReference>
<dbReference type="Gene3D" id="3.30.730.10">
    <property type="entry name" value="AP2/ERF domain"/>
    <property type="match status" value="1"/>
</dbReference>
<dbReference type="GO" id="GO:0005634">
    <property type="term" value="C:nucleus"/>
    <property type="evidence" value="ECO:0007669"/>
    <property type="project" value="UniProtKB-SubCell"/>
</dbReference>
<evidence type="ECO:0000256" key="4">
    <source>
        <dbReference type="ARBA" id="ARBA00023163"/>
    </source>
</evidence>
<dbReference type="Pfam" id="PF00847">
    <property type="entry name" value="AP2"/>
    <property type="match status" value="1"/>
</dbReference>
<dbReference type="InterPro" id="IPR036955">
    <property type="entry name" value="AP2/ERF_dom_sf"/>
</dbReference>
<dbReference type="InterPro" id="IPR016177">
    <property type="entry name" value="DNA-bd_dom_sf"/>
</dbReference>
<sequence>MELQFQKQQREGFSGAKQSSSTFRNRGGNNNKSKFVGVRQRPSGKWVAEIKNTTQKIRMWLGTFDTAEEAARAYDEAACLLRGSNARTNFVVNHGGRPANANSPVSLKIRKLLNQKKATKQSTSLSFTPTNTTKTTIETKTSNPPPHHHYSSNSSSSSRFSGNNSYSYSSNSNSNSPPVTVSSPSGLRQEEVNKMFDDAYKPDLSNCINGGGLEMVGCCHFDHPLTTSTEFDHILLAEDGFDVPKRIGFVQHEIDEPPRDIPEFEHMKVERQISASLYAMNGVNEYWENVHDSSDPFWDLPMLSQMFCPT</sequence>
<dbReference type="AlphaFoldDB" id="A0A4S4ELC1"/>
<evidence type="ECO:0000256" key="6">
    <source>
        <dbReference type="ARBA" id="ARBA00024343"/>
    </source>
</evidence>
<evidence type="ECO:0000256" key="2">
    <source>
        <dbReference type="ARBA" id="ARBA00023015"/>
    </source>
</evidence>
<dbReference type="STRING" id="542762.A0A4S4ELC1"/>
<organism evidence="9 10">
    <name type="scientific">Camellia sinensis var. sinensis</name>
    <name type="common">China tea</name>
    <dbReference type="NCBI Taxonomy" id="542762"/>
    <lineage>
        <taxon>Eukaryota</taxon>
        <taxon>Viridiplantae</taxon>
        <taxon>Streptophyta</taxon>
        <taxon>Embryophyta</taxon>
        <taxon>Tracheophyta</taxon>
        <taxon>Spermatophyta</taxon>
        <taxon>Magnoliopsida</taxon>
        <taxon>eudicotyledons</taxon>
        <taxon>Gunneridae</taxon>
        <taxon>Pentapetalae</taxon>
        <taxon>asterids</taxon>
        <taxon>Ericales</taxon>
        <taxon>Theaceae</taxon>
        <taxon>Camellia</taxon>
    </lineage>
</organism>
<evidence type="ECO:0000256" key="3">
    <source>
        <dbReference type="ARBA" id="ARBA00023125"/>
    </source>
</evidence>
<evidence type="ECO:0000313" key="9">
    <source>
        <dbReference type="EMBL" id="THG17042.1"/>
    </source>
</evidence>
<gene>
    <name evidence="9" type="ORF">TEA_013186</name>
</gene>
<comment type="subcellular location">
    <subcellularLocation>
        <location evidence="1">Nucleus</location>
    </subcellularLocation>
</comment>
<comment type="caution">
    <text evidence="9">The sequence shown here is derived from an EMBL/GenBank/DDBJ whole genome shotgun (WGS) entry which is preliminary data.</text>
</comment>
<dbReference type="EMBL" id="SDRB02003711">
    <property type="protein sequence ID" value="THG17042.1"/>
    <property type="molecule type" value="Genomic_DNA"/>
</dbReference>
<comment type="similarity">
    <text evidence="6">Belongs to the AP2/ERF transcription factor family. ERF subfamily.</text>
</comment>
<reference evidence="9 10" key="1">
    <citation type="journal article" date="2018" name="Proc. Natl. Acad. Sci. U.S.A.">
        <title>Draft genome sequence of Camellia sinensis var. sinensis provides insights into the evolution of the tea genome and tea quality.</title>
        <authorList>
            <person name="Wei C."/>
            <person name="Yang H."/>
            <person name="Wang S."/>
            <person name="Zhao J."/>
            <person name="Liu C."/>
            <person name="Gao L."/>
            <person name="Xia E."/>
            <person name="Lu Y."/>
            <person name="Tai Y."/>
            <person name="She G."/>
            <person name="Sun J."/>
            <person name="Cao H."/>
            <person name="Tong W."/>
            <person name="Gao Q."/>
            <person name="Li Y."/>
            <person name="Deng W."/>
            <person name="Jiang X."/>
            <person name="Wang W."/>
            <person name="Chen Q."/>
            <person name="Zhang S."/>
            <person name="Li H."/>
            <person name="Wu J."/>
            <person name="Wang P."/>
            <person name="Li P."/>
            <person name="Shi C."/>
            <person name="Zheng F."/>
            <person name="Jian J."/>
            <person name="Huang B."/>
            <person name="Shan D."/>
            <person name="Shi M."/>
            <person name="Fang C."/>
            <person name="Yue Y."/>
            <person name="Li F."/>
            <person name="Li D."/>
            <person name="Wei S."/>
            <person name="Han B."/>
            <person name="Jiang C."/>
            <person name="Yin Y."/>
            <person name="Xia T."/>
            <person name="Zhang Z."/>
            <person name="Bennetzen J.L."/>
            <person name="Zhao S."/>
            <person name="Wan X."/>
        </authorList>
    </citation>
    <scope>NUCLEOTIDE SEQUENCE [LARGE SCALE GENOMIC DNA]</scope>
    <source>
        <strain evidence="10">cv. Shuchazao</strain>
        <tissue evidence="9">Leaf</tissue>
    </source>
</reference>
<feature type="region of interest" description="Disordered" evidence="7">
    <location>
        <begin position="1"/>
        <end position="40"/>
    </location>
</feature>